<accession>A0A174U5C9</accession>
<organism evidence="1 2">
    <name type="scientific">Clostridium baratii</name>
    <dbReference type="NCBI Taxonomy" id="1561"/>
    <lineage>
        <taxon>Bacteria</taxon>
        <taxon>Bacillati</taxon>
        <taxon>Bacillota</taxon>
        <taxon>Clostridia</taxon>
        <taxon>Eubacteriales</taxon>
        <taxon>Clostridiaceae</taxon>
        <taxon>Clostridium</taxon>
    </lineage>
</organism>
<reference evidence="1 2" key="1">
    <citation type="submission" date="2015-09" db="EMBL/GenBank/DDBJ databases">
        <authorList>
            <consortium name="Pathogen Informatics"/>
        </authorList>
    </citation>
    <scope>NUCLEOTIDE SEQUENCE [LARGE SCALE GENOMIC DNA]</scope>
    <source>
        <strain evidence="1 2">2789STDY5834956</strain>
    </source>
</reference>
<protein>
    <submittedName>
        <fullName evidence="1">Uncharacterized protein</fullName>
    </submittedName>
</protein>
<dbReference type="Proteomes" id="UP000095563">
    <property type="component" value="Unassembled WGS sequence"/>
</dbReference>
<evidence type="ECO:0000313" key="1">
    <source>
        <dbReference type="EMBL" id="CUQ17563.1"/>
    </source>
</evidence>
<name>A0A174U5C9_9CLOT</name>
<dbReference type="AlphaFoldDB" id="A0A174U5C9"/>
<proteinExistence type="predicted"/>
<evidence type="ECO:0000313" key="2">
    <source>
        <dbReference type="Proteomes" id="UP000095563"/>
    </source>
</evidence>
<dbReference type="RefSeq" id="WP_055208051.1">
    <property type="nucleotide sequence ID" value="NZ_CZBO01000004.1"/>
</dbReference>
<sequence length="80" mass="9582">MYCRFPNNKEYFLNVLDSFDDSINDFIELNDYRNDNSVNKKVNSNSSYLERYLKDNKSFLSDKAKWETIDSEFAKESTEK</sequence>
<gene>
    <name evidence="1" type="ORF">ERS852568_02221</name>
</gene>
<dbReference type="EMBL" id="CZBO01000004">
    <property type="protein sequence ID" value="CUQ17563.1"/>
    <property type="molecule type" value="Genomic_DNA"/>
</dbReference>